<dbReference type="NCBIfam" id="TIGR04087">
    <property type="entry name" value="YqxM_for_SipW"/>
    <property type="match status" value="1"/>
</dbReference>
<keyword evidence="2" id="KW-0812">Transmembrane</keyword>
<keyword evidence="4" id="KW-1185">Reference proteome</keyword>
<dbReference type="AlphaFoldDB" id="A0A9W5TYK5"/>
<reference evidence="3" key="1">
    <citation type="journal article" date="2014" name="Int. J. Syst. Evol. Microbiol.">
        <title>Complete genome sequence of Corynebacterium casei LMG S-19264T (=DSM 44701T), isolated from a smear-ripened cheese.</title>
        <authorList>
            <consortium name="US DOE Joint Genome Institute (JGI-PGF)"/>
            <person name="Walter F."/>
            <person name="Albersmeier A."/>
            <person name="Kalinowski J."/>
            <person name="Ruckert C."/>
        </authorList>
    </citation>
    <scope>NUCLEOTIDE SEQUENCE</scope>
    <source>
        <strain evidence="3">CGMCC 1.15454</strain>
    </source>
</reference>
<feature type="compositionally biased region" description="Polar residues" evidence="1">
    <location>
        <begin position="263"/>
        <end position="272"/>
    </location>
</feature>
<proteinExistence type="predicted"/>
<accession>A0A9W5TYK5</accession>
<reference evidence="3" key="2">
    <citation type="submission" date="2020-09" db="EMBL/GenBank/DDBJ databases">
        <authorList>
            <person name="Sun Q."/>
            <person name="Zhou Y."/>
        </authorList>
    </citation>
    <scope>NUCLEOTIDE SEQUENCE</scope>
    <source>
        <strain evidence="3">CGMCC 1.15454</strain>
    </source>
</reference>
<evidence type="ECO:0000256" key="2">
    <source>
        <dbReference type="SAM" id="Phobius"/>
    </source>
</evidence>
<feature type="region of interest" description="Disordered" evidence="1">
    <location>
        <begin position="175"/>
        <end position="281"/>
    </location>
</feature>
<evidence type="ECO:0008006" key="5">
    <source>
        <dbReference type="Google" id="ProtNLM"/>
    </source>
</evidence>
<feature type="transmembrane region" description="Helical" evidence="2">
    <location>
        <begin position="21"/>
        <end position="43"/>
    </location>
</feature>
<organism evidence="3 4">
    <name type="scientific">Lentibacillus populi</name>
    <dbReference type="NCBI Taxonomy" id="1827502"/>
    <lineage>
        <taxon>Bacteria</taxon>
        <taxon>Bacillati</taxon>
        <taxon>Bacillota</taxon>
        <taxon>Bacilli</taxon>
        <taxon>Bacillales</taxon>
        <taxon>Bacillaceae</taxon>
        <taxon>Lentibacillus</taxon>
    </lineage>
</organism>
<keyword evidence="2" id="KW-0472">Membrane</keyword>
<evidence type="ECO:0000256" key="1">
    <source>
        <dbReference type="SAM" id="MobiDB-lite"/>
    </source>
</evidence>
<dbReference type="Proteomes" id="UP000621492">
    <property type="component" value="Unassembled WGS sequence"/>
</dbReference>
<protein>
    <recommendedName>
        <fullName evidence="5">Amyloid fiber anchoring/assembly protein TapA</fullName>
    </recommendedName>
</protein>
<dbReference type="EMBL" id="BMJD01000017">
    <property type="protein sequence ID" value="GGB45398.1"/>
    <property type="molecule type" value="Genomic_DNA"/>
</dbReference>
<dbReference type="InterPro" id="IPR023848">
    <property type="entry name" value="TasA"/>
</dbReference>
<feature type="compositionally biased region" description="Basic and acidic residues" evidence="1">
    <location>
        <begin position="233"/>
        <end position="262"/>
    </location>
</feature>
<comment type="caution">
    <text evidence="3">The sequence shown here is derived from an EMBL/GenBank/DDBJ whole genome shotgun (WGS) entry which is preliminary data.</text>
</comment>
<sequence>MRMSRLRKFKSRKKFILLTKMIAVFYLATFSFSYLISGTGAYFNDGKTDKHVIQAGEWWDQSELEFIGKPTQNVKACPPTDISVQIKNNGFTMIGPTEYEIYYSENGNPKNNGEKIAAGSIDPIKEGGITTLSFHAEKVGSYTFKALQRPGYKNDEKSRHEIWSEKVMVKCMEKAEEDKQDERNIEDKSEENNDSEKTNAAKDNQSKDEQKNSEKIVENSADKTDNGSSDPTGKTESKENDETKTDKNESSGEQSTSKDQKQKPNAKQTESAVNEEVDKDE</sequence>
<name>A0A9W5TYK5_9BACI</name>
<feature type="compositionally biased region" description="Basic and acidic residues" evidence="1">
    <location>
        <begin position="175"/>
        <end position="225"/>
    </location>
</feature>
<gene>
    <name evidence="3" type="ORF">GCM10011409_23730</name>
</gene>
<evidence type="ECO:0000313" key="3">
    <source>
        <dbReference type="EMBL" id="GGB45398.1"/>
    </source>
</evidence>
<dbReference type="GO" id="GO:0097311">
    <property type="term" value="C:bacterial biofilm matrix"/>
    <property type="evidence" value="ECO:0007669"/>
    <property type="project" value="InterPro"/>
</dbReference>
<keyword evidence="2" id="KW-1133">Transmembrane helix</keyword>
<evidence type="ECO:0000313" key="4">
    <source>
        <dbReference type="Proteomes" id="UP000621492"/>
    </source>
</evidence>